<protein>
    <submittedName>
        <fullName evidence="5">Nitrate/nitrite transport system ATP-binding protein</fullName>
        <ecNumber evidence="5">3.6.3.-</ecNumber>
    </submittedName>
</protein>
<gene>
    <name evidence="5" type="ORF">HNQ40_003059</name>
</gene>
<proteinExistence type="predicted"/>
<keyword evidence="1" id="KW-0813">Transport</keyword>
<dbReference type="EC" id="3.6.3.-" evidence="5"/>
<comment type="caution">
    <text evidence="5">The sequence shown here is derived from an EMBL/GenBank/DDBJ whole genome shotgun (WGS) entry which is preliminary data.</text>
</comment>
<dbReference type="EMBL" id="JACHGY010000001">
    <property type="protein sequence ID" value="MBB6431253.1"/>
    <property type="molecule type" value="Genomic_DNA"/>
</dbReference>
<dbReference type="InterPro" id="IPR027417">
    <property type="entry name" value="P-loop_NTPase"/>
</dbReference>
<dbReference type="Pfam" id="PF00005">
    <property type="entry name" value="ABC_tran"/>
    <property type="match status" value="1"/>
</dbReference>
<dbReference type="InterPro" id="IPR003439">
    <property type="entry name" value="ABC_transporter-like_ATP-bd"/>
</dbReference>
<dbReference type="CDD" id="cd03293">
    <property type="entry name" value="ABC_NrtD_SsuB_transporters"/>
    <property type="match status" value="1"/>
</dbReference>
<dbReference type="PROSITE" id="PS50893">
    <property type="entry name" value="ABC_TRANSPORTER_2"/>
    <property type="match status" value="1"/>
</dbReference>
<accession>A0A7X0LMQ0</accession>
<dbReference type="PANTHER" id="PTHR42788">
    <property type="entry name" value="TAURINE IMPORT ATP-BINDING PROTEIN-RELATED"/>
    <property type="match status" value="1"/>
</dbReference>
<sequence>MAYLELQNVSKGYGPPSNRYEVLENVNLSIEKNEFVAVIGFSGSGKSTLMSLLAGLEKPDTGKVILDGEEVAQPGPRLGIMFQNYSLLPWLSVAGNLEIAVKQVFPEMPKKERAEYIQHYIDMVTLTNSEYKKPAELSGGMRQRLSLARTLAMKPDVLLLDEPLSALDAITRSVLQDEIIRIWEEDRRTVVMITNDVDEAALMADRIVPLTPGPSATLAHSYPVELERPRDRTTLNFNPDFKKLRHEVSGFLMSLNEDAKSLKFNNELTLPDLQPKDFRTHYTTVG</sequence>
<evidence type="ECO:0000256" key="3">
    <source>
        <dbReference type="ARBA" id="ARBA00022840"/>
    </source>
</evidence>
<dbReference type="SUPFAM" id="SSF52540">
    <property type="entry name" value="P-loop containing nucleoside triphosphate hydrolases"/>
    <property type="match status" value="1"/>
</dbReference>
<dbReference type="InterPro" id="IPR003593">
    <property type="entry name" value="AAA+_ATPase"/>
</dbReference>
<keyword evidence="6" id="KW-1185">Reference proteome</keyword>
<dbReference type="Proteomes" id="UP000541810">
    <property type="component" value="Unassembled WGS sequence"/>
</dbReference>
<evidence type="ECO:0000256" key="1">
    <source>
        <dbReference type="ARBA" id="ARBA00022448"/>
    </source>
</evidence>
<dbReference type="GO" id="GO:0016887">
    <property type="term" value="F:ATP hydrolysis activity"/>
    <property type="evidence" value="ECO:0007669"/>
    <property type="project" value="InterPro"/>
</dbReference>
<dbReference type="InterPro" id="IPR050166">
    <property type="entry name" value="ABC_transporter_ATP-bind"/>
</dbReference>
<dbReference type="InterPro" id="IPR017871">
    <property type="entry name" value="ABC_transporter-like_CS"/>
</dbReference>
<dbReference type="RefSeq" id="WP_184678736.1">
    <property type="nucleotide sequence ID" value="NZ_JACHGY010000001.1"/>
</dbReference>
<evidence type="ECO:0000259" key="4">
    <source>
        <dbReference type="PROSITE" id="PS50893"/>
    </source>
</evidence>
<dbReference type="AlphaFoldDB" id="A0A7X0LMQ0"/>
<reference evidence="5 6" key="1">
    <citation type="submission" date="2020-08" db="EMBL/GenBank/DDBJ databases">
        <title>Genomic Encyclopedia of Type Strains, Phase IV (KMG-IV): sequencing the most valuable type-strain genomes for metagenomic binning, comparative biology and taxonomic classification.</title>
        <authorList>
            <person name="Goeker M."/>
        </authorList>
    </citation>
    <scope>NUCLEOTIDE SEQUENCE [LARGE SCALE GENOMIC DNA]</scope>
    <source>
        <strain evidence="5 6">DSM 103725</strain>
    </source>
</reference>
<dbReference type="GO" id="GO:0005524">
    <property type="term" value="F:ATP binding"/>
    <property type="evidence" value="ECO:0007669"/>
    <property type="project" value="UniProtKB-KW"/>
</dbReference>
<keyword evidence="2" id="KW-0547">Nucleotide-binding</keyword>
<evidence type="ECO:0000313" key="6">
    <source>
        <dbReference type="Proteomes" id="UP000541810"/>
    </source>
</evidence>
<name>A0A7X0LMQ0_9BACT</name>
<evidence type="ECO:0000256" key="2">
    <source>
        <dbReference type="ARBA" id="ARBA00022741"/>
    </source>
</evidence>
<dbReference type="PANTHER" id="PTHR42788:SF13">
    <property type="entry name" value="ALIPHATIC SULFONATES IMPORT ATP-BINDING PROTEIN SSUB"/>
    <property type="match status" value="1"/>
</dbReference>
<evidence type="ECO:0000313" key="5">
    <source>
        <dbReference type="EMBL" id="MBB6431253.1"/>
    </source>
</evidence>
<keyword evidence="3 5" id="KW-0067">ATP-binding</keyword>
<dbReference type="SMART" id="SM00382">
    <property type="entry name" value="AAA"/>
    <property type="match status" value="1"/>
</dbReference>
<organism evidence="5 6">
    <name type="scientific">Algisphaera agarilytica</name>
    <dbReference type="NCBI Taxonomy" id="1385975"/>
    <lineage>
        <taxon>Bacteria</taxon>
        <taxon>Pseudomonadati</taxon>
        <taxon>Planctomycetota</taxon>
        <taxon>Phycisphaerae</taxon>
        <taxon>Phycisphaerales</taxon>
        <taxon>Phycisphaeraceae</taxon>
        <taxon>Algisphaera</taxon>
    </lineage>
</organism>
<dbReference type="PROSITE" id="PS00211">
    <property type="entry name" value="ABC_TRANSPORTER_1"/>
    <property type="match status" value="1"/>
</dbReference>
<dbReference type="Gene3D" id="3.40.50.300">
    <property type="entry name" value="P-loop containing nucleotide triphosphate hydrolases"/>
    <property type="match status" value="1"/>
</dbReference>
<feature type="domain" description="ABC transporter" evidence="4">
    <location>
        <begin position="4"/>
        <end position="237"/>
    </location>
</feature>
<keyword evidence="5" id="KW-0378">Hydrolase</keyword>